<dbReference type="EMBL" id="JAAGRR010000075">
    <property type="protein sequence ID" value="NDY42672.1"/>
    <property type="molecule type" value="Genomic_DNA"/>
</dbReference>
<dbReference type="Proteomes" id="UP000469346">
    <property type="component" value="Unassembled WGS sequence"/>
</dbReference>
<sequence length="100" mass="11646">MDKIVSINDKKRLTRGRVRRLEMIKEELIRDHGIDLDRLLANEPASNLTIDQFEDLTERILAVVDDFCEEHPQATIHDVLYTLENVKDIIRDHIAGPDEQ</sequence>
<dbReference type="RefSeq" id="WP_163298808.1">
    <property type="nucleotide sequence ID" value="NZ_JAAGRR010000075.1"/>
</dbReference>
<gene>
    <name evidence="1" type="ORF">G3N55_07440</name>
</gene>
<name>A0A6N9TN01_DISTH</name>
<protein>
    <submittedName>
        <fullName evidence="1">Uncharacterized protein</fullName>
    </submittedName>
</protein>
<dbReference type="AlphaFoldDB" id="A0A6N9TN01"/>
<organism evidence="1 2">
    <name type="scientific">Dissulfurirhabdus thermomarina</name>
    <dbReference type="NCBI Taxonomy" id="1765737"/>
    <lineage>
        <taxon>Bacteria</taxon>
        <taxon>Deltaproteobacteria</taxon>
        <taxon>Dissulfurirhabdaceae</taxon>
        <taxon>Dissulfurirhabdus</taxon>
    </lineage>
</organism>
<proteinExistence type="predicted"/>
<keyword evidence="2" id="KW-1185">Reference proteome</keyword>
<evidence type="ECO:0000313" key="1">
    <source>
        <dbReference type="EMBL" id="NDY42672.1"/>
    </source>
</evidence>
<comment type="caution">
    <text evidence="1">The sequence shown here is derived from an EMBL/GenBank/DDBJ whole genome shotgun (WGS) entry which is preliminary data.</text>
</comment>
<accession>A0A6N9TN01</accession>
<evidence type="ECO:0000313" key="2">
    <source>
        <dbReference type="Proteomes" id="UP000469346"/>
    </source>
</evidence>
<reference evidence="1 2" key="1">
    <citation type="submission" date="2020-02" db="EMBL/GenBank/DDBJ databases">
        <title>Comparative genomics of sulfur disproportionating microorganisms.</title>
        <authorList>
            <person name="Ward L.M."/>
            <person name="Bertran E."/>
            <person name="Johnston D.T."/>
        </authorList>
    </citation>
    <scope>NUCLEOTIDE SEQUENCE [LARGE SCALE GENOMIC DNA]</scope>
    <source>
        <strain evidence="1 2">DSM 100025</strain>
    </source>
</reference>